<comment type="caution">
    <text evidence="2">The sequence shown here is derived from an EMBL/GenBank/DDBJ whole genome shotgun (WGS) entry which is preliminary data.</text>
</comment>
<feature type="compositionally biased region" description="Polar residues" evidence="1">
    <location>
        <begin position="371"/>
        <end position="401"/>
    </location>
</feature>
<accession>A0A086J3N5</accession>
<organism evidence="2 3">
    <name type="scientific">Nematocida ausubeli (strain ATCC PRA-371 / ERTm2)</name>
    <name type="common">Nematode killer fungus</name>
    <dbReference type="NCBI Taxonomy" id="1913371"/>
    <lineage>
        <taxon>Eukaryota</taxon>
        <taxon>Fungi</taxon>
        <taxon>Fungi incertae sedis</taxon>
        <taxon>Microsporidia</taxon>
        <taxon>Nematocida</taxon>
    </lineage>
</organism>
<dbReference type="GeneID" id="77675880"/>
<feature type="compositionally biased region" description="Basic residues" evidence="1">
    <location>
        <begin position="504"/>
        <end position="518"/>
    </location>
</feature>
<evidence type="ECO:0000313" key="2">
    <source>
        <dbReference type="EMBL" id="KFG26753.1"/>
    </source>
</evidence>
<feature type="compositionally biased region" description="Acidic residues" evidence="1">
    <location>
        <begin position="286"/>
        <end position="296"/>
    </location>
</feature>
<sequence>MHSVIVVNFSEKEVEIKNKEVKKKRRVVDVYDVMDPFYQEDEEVNTFECKYENFYCLTGESAVERRKEAEIEYEEKLRKDKKETARERYVKQKQEKLEEYAASSPEGRAAVLDKIAILELVTTQELDAKSLAEEVVNKCPDENIKELEKVLTKTFSKEGMEEMYAKAEEKKNALGEEVKVESVKRIKKDEATGRPEIQFDPKFLDLLVKYTDVEYLMFYIKLFLSGKKRILEHKVKKNAIRALHEYFPVECRSMSLGKKIASHVIKKRRRGQMTQSEGNADANSNTDEEAQDTEEVSVEKEESMAKEFPVEKEELKKEEVPEAIPQANLEKSTHIPKEKLLEELSKNQRHPEIMQEITAAENSLAEEHSMHSQTDSSIIKSSTVQDDSLIIPSSPTINPSTLVYAPFPPVQTKEKKQTKPRKAATPIKRGLGKHRPPMDEVEEPSIDADVSQNDSKEILDSKDEVSRETLLSTPTKIVKTRKAPLKSAKLTKEKNTRLPANPAKKQKSAAKSPIKRKNAKETSVLKEKEDESILDEKTIETTETNDTHQGSSDNLEDIDM</sequence>
<feature type="compositionally biased region" description="Basic and acidic residues" evidence="1">
    <location>
        <begin position="519"/>
        <end position="540"/>
    </location>
</feature>
<dbReference type="AlphaFoldDB" id="A0A086J3N5"/>
<feature type="compositionally biased region" description="Basic and acidic residues" evidence="1">
    <location>
        <begin position="454"/>
        <end position="467"/>
    </location>
</feature>
<evidence type="ECO:0000256" key="1">
    <source>
        <dbReference type="SAM" id="MobiDB-lite"/>
    </source>
</evidence>
<dbReference type="RefSeq" id="XP_052905308.1">
    <property type="nucleotide sequence ID" value="XM_053048548.1"/>
</dbReference>
<gene>
    <name evidence="2" type="ORF">NESG_00907</name>
</gene>
<dbReference type="Proteomes" id="UP000054524">
    <property type="component" value="Unassembled WGS sequence"/>
</dbReference>
<feature type="region of interest" description="Disordered" evidence="1">
    <location>
        <begin position="363"/>
        <end position="560"/>
    </location>
</feature>
<feature type="compositionally biased region" description="Basic and acidic residues" evidence="1">
    <location>
        <begin position="297"/>
        <end position="320"/>
    </location>
</feature>
<dbReference type="EMBL" id="AKIJ01000002">
    <property type="protein sequence ID" value="KFG26753.1"/>
    <property type="molecule type" value="Genomic_DNA"/>
</dbReference>
<dbReference type="HOGENOM" id="CLU_486691_0_0_1"/>
<feature type="region of interest" description="Disordered" evidence="1">
    <location>
        <begin position="265"/>
        <end position="320"/>
    </location>
</feature>
<evidence type="ECO:0000313" key="3">
    <source>
        <dbReference type="Proteomes" id="UP000054524"/>
    </source>
</evidence>
<reference evidence="2 3" key="1">
    <citation type="journal article" date="2014" name="Genome Announc.">
        <title>Genome Sequence of the Microsporidian Species Nematocida sp1 Strain ERTm6 (ATCC PRA-372).</title>
        <authorList>
            <person name="Bakowski M.A."/>
            <person name="Priest M."/>
            <person name="Young S."/>
            <person name="Cuomo C.A."/>
            <person name="Troemel E.R."/>
        </authorList>
    </citation>
    <scope>NUCLEOTIDE SEQUENCE [LARGE SCALE GENOMIC DNA]</scope>
    <source>
        <strain evidence="2 3">ERTm6</strain>
    </source>
</reference>
<name>A0A086J3N5_NEMA1</name>
<feature type="compositionally biased region" description="Polar residues" evidence="1">
    <location>
        <begin position="541"/>
        <end position="553"/>
    </location>
</feature>
<feature type="compositionally biased region" description="Polar residues" evidence="1">
    <location>
        <begin position="272"/>
        <end position="285"/>
    </location>
</feature>
<keyword evidence="3" id="KW-1185">Reference proteome</keyword>
<proteinExistence type="predicted"/>
<protein>
    <submittedName>
        <fullName evidence="2">Uncharacterized protein</fullName>
    </submittedName>
</protein>